<keyword evidence="9" id="KW-0472">Membrane</keyword>
<dbReference type="SMART" id="SM00382">
    <property type="entry name" value="AAA"/>
    <property type="match status" value="1"/>
</dbReference>
<dbReference type="NCBIfam" id="TIGR01727">
    <property type="entry name" value="oligo_HPY"/>
    <property type="match status" value="1"/>
</dbReference>
<gene>
    <name evidence="11" type="ORF">QBE54_01095</name>
</gene>
<evidence type="ECO:0000256" key="2">
    <source>
        <dbReference type="ARBA" id="ARBA00005417"/>
    </source>
</evidence>
<keyword evidence="5" id="KW-0997">Cell inner membrane</keyword>
<dbReference type="InterPro" id="IPR003593">
    <property type="entry name" value="AAA+_ATPase"/>
</dbReference>
<keyword evidence="7 11" id="KW-0067">ATP-binding</keyword>
<dbReference type="EMBL" id="CP121689">
    <property type="protein sequence ID" value="WZL76360.1"/>
    <property type="molecule type" value="Genomic_DNA"/>
</dbReference>
<sequence>MEPLLNIEDLEVHFKVYGGFLRVLDGVNFQVFPGEKVGLVGETGCGKTTTMKTVMRILPQPPGVIRGGRIFFRGKDVLRMREQEVEALRRKSISMIFQDPTASLNPVFTIGEQMLEVVRFARGAKGEDSSNRKIAIRALQEVALPDPERILASYPLQLSGGMRQRVCIAMALLSHKELLIADEPGTSLDVTIQDQILRLIHRLAEERNMAVILISHSLGVIREWTDRVYVMYAGYMIEEAKTAELFAEPLHPYTQALMRCVPKLTGTGVFEGIPGRIPDYFDPPSGCRFHPRCPQAFERCLKEKPPFYEVKDGHRVACFLFGGKSDA</sequence>
<keyword evidence="4" id="KW-1003">Cell membrane</keyword>
<dbReference type="InterPro" id="IPR050388">
    <property type="entry name" value="ABC_Ni/Peptide_Import"/>
</dbReference>
<feature type="domain" description="ABC transporter" evidence="10">
    <location>
        <begin position="5"/>
        <end position="258"/>
    </location>
</feature>
<evidence type="ECO:0000313" key="11">
    <source>
        <dbReference type="EMBL" id="WZL76360.1"/>
    </source>
</evidence>
<dbReference type="Pfam" id="PF00005">
    <property type="entry name" value="ABC_tran"/>
    <property type="match status" value="1"/>
</dbReference>
<dbReference type="PANTHER" id="PTHR43297:SF14">
    <property type="entry name" value="ATPASE AAA-TYPE CORE DOMAIN-CONTAINING PROTEIN"/>
    <property type="match status" value="1"/>
</dbReference>
<dbReference type="RefSeq" id="WP_369018518.1">
    <property type="nucleotide sequence ID" value="NZ_CP121689.1"/>
</dbReference>
<accession>A0ABZ2YF95</accession>
<evidence type="ECO:0000256" key="1">
    <source>
        <dbReference type="ARBA" id="ARBA00004417"/>
    </source>
</evidence>
<evidence type="ECO:0000313" key="12">
    <source>
        <dbReference type="Proteomes" id="UP001461341"/>
    </source>
</evidence>
<dbReference type="PANTHER" id="PTHR43297">
    <property type="entry name" value="OLIGOPEPTIDE TRANSPORT ATP-BINDING PROTEIN APPD"/>
    <property type="match status" value="1"/>
</dbReference>
<keyword evidence="12" id="KW-1185">Reference proteome</keyword>
<dbReference type="GO" id="GO:0005524">
    <property type="term" value="F:ATP binding"/>
    <property type="evidence" value="ECO:0007669"/>
    <property type="project" value="UniProtKB-KW"/>
</dbReference>
<dbReference type="Pfam" id="PF08352">
    <property type="entry name" value="oligo_HPY"/>
    <property type="match status" value="1"/>
</dbReference>
<evidence type="ECO:0000256" key="6">
    <source>
        <dbReference type="ARBA" id="ARBA00022741"/>
    </source>
</evidence>
<keyword evidence="3" id="KW-0813">Transport</keyword>
<dbReference type="InterPro" id="IPR017871">
    <property type="entry name" value="ABC_transporter-like_CS"/>
</dbReference>
<evidence type="ECO:0000256" key="4">
    <source>
        <dbReference type="ARBA" id="ARBA00022475"/>
    </source>
</evidence>
<dbReference type="PROSITE" id="PS00211">
    <property type="entry name" value="ABC_TRANSPORTER_1"/>
    <property type="match status" value="1"/>
</dbReference>
<keyword evidence="6" id="KW-0547">Nucleotide-binding</keyword>
<dbReference type="SUPFAM" id="SSF52540">
    <property type="entry name" value="P-loop containing nucleoside triphosphate hydrolases"/>
    <property type="match status" value="1"/>
</dbReference>
<proteinExistence type="inferred from homology"/>
<name>A0ABZ2YF95_9BACT</name>
<dbReference type="PROSITE" id="PS50893">
    <property type="entry name" value="ABC_TRANSPORTER_2"/>
    <property type="match status" value="1"/>
</dbReference>
<comment type="subcellular location">
    <subcellularLocation>
        <location evidence="1">Cell inner membrane</location>
        <topology evidence="1">Peripheral membrane protein</topology>
    </subcellularLocation>
</comment>
<keyword evidence="8" id="KW-1278">Translocase</keyword>
<evidence type="ECO:0000256" key="7">
    <source>
        <dbReference type="ARBA" id="ARBA00022840"/>
    </source>
</evidence>
<protein>
    <submittedName>
        <fullName evidence="11">ABC transporter ATP-binding protein</fullName>
    </submittedName>
</protein>
<reference evidence="11 12" key="1">
    <citation type="submission" date="2023-03" db="EMBL/GenBank/DDBJ databases">
        <title>Novel Species.</title>
        <authorList>
            <person name="Ma S."/>
        </authorList>
    </citation>
    <scope>NUCLEOTIDE SEQUENCE [LARGE SCALE GENOMIC DNA]</scope>
    <source>
        <strain evidence="11 12">B11</strain>
    </source>
</reference>
<dbReference type="InterPro" id="IPR003439">
    <property type="entry name" value="ABC_transporter-like_ATP-bd"/>
</dbReference>
<evidence type="ECO:0000256" key="8">
    <source>
        <dbReference type="ARBA" id="ARBA00022967"/>
    </source>
</evidence>
<evidence type="ECO:0000259" key="10">
    <source>
        <dbReference type="PROSITE" id="PS50893"/>
    </source>
</evidence>
<dbReference type="InterPro" id="IPR027417">
    <property type="entry name" value="P-loop_NTPase"/>
</dbReference>
<dbReference type="Gene3D" id="3.40.50.300">
    <property type="entry name" value="P-loop containing nucleotide triphosphate hydrolases"/>
    <property type="match status" value="1"/>
</dbReference>
<dbReference type="CDD" id="cd03257">
    <property type="entry name" value="ABC_NikE_OppD_transporters"/>
    <property type="match status" value="1"/>
</dbReference>
<evidence type="ECO:0000256" key="3">
    <source>
        <dbReference type="ARBA" id="ARBA00022448"/>
    </source>
</evidence>
<comment type="similarity">
    <text evidence="2">Belongs to the ABC transporter superfamily.</text>
</comment>
<evidence type="ECO:0000256" key="5">
    <source>
        <dbReference type="ARBA" id="ARBA00022519"/>
    </source>
</evidence>
<dbReference type="Proteomes" id="UP001461341">
    <property type="component" value="Chromosome"/>
</dbReference>
<dbReference type="InterPro" id="IPR013563">
    <property type="entry name" value="Oligopep_ABC_C"/>
</dbReference>
<evidence type="ECO:0000256" key="9">
    <source>
        <dbReference type="ARBA" id="ARBA00023136"/>
    </source>
</evidence>
<organism evidence="11 12">
    <name type="scientific">Thermatribacter velox</name>
    <dbReference type="NCBI Taxonomy" id="3039681"/>
    <lineage>
        <taxon>Bacteria</taxon>
        <taxon>Pseudomonadati</taxon>
        <taxon>Atribacterota</taxon>
        <taxon>Atribacteria</taxon>
        <taxon>Atribacterales</taxon>
        <taxon>Thermatribacteraceae</taxon>
        <taxon>Thermatribacter</taxon>
    </lineage>
</organism>